<dbReference type="InterPro" id="IPR051311">
    <property type="entry name" value="DedA_domain"/>
</dbReference>
<gene>
    <name evidence="8" type="ORF">M3P05_07140</name>
</gene>
<feature type="transmembrane region" description="Helical" evidence="6">
    <location>
        <begin position="158"/>
        <end position="177"/>
    </location>
</feature>
<keyword evidence="5 6" id="KW-0472">Membrane</keyword>
<feature type="transmembrane region" description="Helical" evidence="6">
    <location>
        <begin position="6"/>
        <end position="28"/>
    </location>
</feature>
<dbReference type="PANTHER" id="PTHR42709">
    <property type="entry name" value="ALKALINE PHOSPHATASE LIKE PROTEIN"/>
    <property type="match status" value="1"/>
</dbReference>
<evidence type="ECO:0000256" key="1">
    <source>
        <dbReference type="ARBA" id="ARBA00004651"/>
    </source>
</evidence>
<keyword evidence="4 6" id="KW-1133">Transmembrane helix</keyword>
<reference evidence="8 9" key="1">
    <citation type="submission" date="2022-05" db="EMBL/GenBank/DDBJ databases">
        <authorList>
            <person name="Park J.-S."/>
        </authorList>
    </citation>
    <scope>NUCLEOTIDE SEQUENCE [LARGE SCALE GENOMIC DNA]</scope>
    <source>
        <strain evidence="8 9">2012CJ34-2</strain>
    </source>
</reference>
<keyword evidence="3 6" id="KW-0812">Transmembrane</keyword>
<evidence type="ECO:0000256" key="4">
    <source>
        <dbReference type="ARBA" id="ARBA00022989"/>
    </source>
</evidence>
<dbReference type="Pfam" id="PF09335">
    <property type="entry name" value="VTT_dom"/>
    <property type="match status" value="1"/>
</dbReference>
<evidence type="ECO:0000259" key="7">
    <source>
        <dbReference type="Pfam" id="PF09335"/>
    </source>
</evidence>
<keyword evidence="2" id="KW-1003">Cell membrane</keyword>
<evidence type="ECO:0000256" key="3">
    <source>
        <dbReference type="ARBA" id="ARBA00022692"/>
    </source>
</evidence>
<dbReference type="InterPro" id="IPR032816">
    <property type="entry name" value="VTT_dom"/>
</dbReference>
<organism evidence="8 9">
    <name type="scientific">Parendozoicomonas callyspongiae</name>
    <dbReference type="NCBI Taxonomy" id="2942213"/>
    <lineage>
        <taxon>Bacteria</taxon>
        <taxon>Pseudomonadati</taxon>
        <taxon>Pseudomonadota</taxon>
        <taxon>Gammaproteobacteria</taxon>
        <taxon>Oceanospirillales</taxon>
        <taxon>Endozoicomonadaceae</taxon>
        <taxon>Parendozoicomonas</taxon>
    </lineage>
</organism>
<keyword evidence="9" id="KW-1185">Reference proteome</keyword>
<feature type="domain" description="VTT" evidence="7">
    <location>
        <begin position="40"/>
        <end position="143"/>
    </location>
</feature>
<evidence type="ECO:0000256" key="5">
    <source>
        <dbReference type="ARBA" id="ARBA00023136"/>
    </source>
</evidence>
<accession>A0ABT0PEB8</accession>
<evidence type="ECO:0000313" key="8">
    <source>
        <dbReference type="EMBL" id="MCL6269712.1"/>
    </source>
</evidence>
<protein>
    <submittedName>
        <fullName evidence="8">VTT domain-containing protein</fullName>
    </submittedName>
</protein>
<comment type="caution">
    <text evidence="8">The sequence shown here is derived from an EMBL/GenBank/DDBJ whole genome shotgun (WGS) entry which is preliminary data.</text>
</comment>
<dbReference type="RefSeq" id="WP_249698789.1">
    <property type="nucleotide sequence ID" value="NZ_JAMFLX010000007.1"/>
</dbReference>
<proteinExistence type="predicted"/>
<dbReference type="Proteomes" id="UP001203338">
    <property type="component" value="Unassembled WGS sequence"/>
</dbReference>
<dbReference type="EMBL" id="JAMFLX010000007">
    <property type="protein sequence ID" value="MCL6269712.1"/>
    <property type="molecule type" value="Genomic_DNA"/>
</dbReference>
<dbReference type="PANTHER" id="PTHR42709:SF6">
    <property type="entry name" value="UNDECAPRENYL PHOSPHATE TRANSPORTER A"/>
    <property type="match status" value="1"/>
</dbReference>
<comment type="subcellular location">
    <subcellularLocation>
        <location evidence="1">Cell membrane</location>
        <topology evidence="1">Multi-pass membrane protein</topology>
    </subcellularLocation>
</comment>
<evidence type="ECO:0000256" key="6">
    <source>
        <dbReference type="SAM" id="Phobius"/>
    </source>
</evidence>
<evidence type="ECO:0000313" key="9">
    <source>
        <dbReference type="Proteomes" id="UP001203338"/>
    </source>
</evidence>
<name>A0ABT0PEB8_9GAMM</name>
<feature type="transmembrane region" description="Helical" evidence="6">
    <location>
        <begin position="129"/>
        <end position="152"/>
    </location>
</feature>
<evidence type="ECO:0000256" key="2">
    <source>
        <dbReference type="ARBA" id="ARBA00022475"/>
    </source>
</evidence>
<sequence length="195" mass="21811">MFETLFSGFAHLSTWHLGILLFFGTYILEDAAIVSGALLAADKIIPPELAFVALLAGITSGDFLLYLFGHYAGSRPFMRKWRESKRASSIEHWLSSNLFITIFFVRFAPGLRLPCYLASGWLGVSVKSFLWAVFVAGVLWTGMVFGGLLWFGAPLWELSGMGNLFLLPLALLFLYLLQQVLRKYVNACLESNNDQ</sequence>
<feature type="transmembrane region" description="Helical" evidence="6">
    <location>
        <begin position="49"/>
        <end position="72"/>
    </location>
</feature>